<dbReference type="SUPFAM" id="SSF159888">
    <property type="entry name" value="YdhG-like"/>
    <property type="match status" value="1"/>
</dbReference>
<dbReference type="OrthoDB" id="115213at2"/>
<evidence type="ECO:0000259" key="1">
    <source>
        <dbReference type="Pfam" id="PF08818"/>
    </source>
</evidence>
<name>A0A2H3KH33_9FLAO</name>
<dbReference type="AlphaFoldDB" id="A0A2H3KH33"/>
<dbReference type="Pfam" id="PF08818">
    <property type="entry name" value="DUF1801"/>
    <property type="match status" value="1"/>
</dbReference>
<evidence type="ECO:0000313" key="2">
    <source>
        <dbReference type="EMBL" id="PDS23278.1"/>
    </source>
</evidence>
<organism evidence="2 3">
    <name type="scientific">Flavobacterium branchiophilum</name>
    <dbReference type="NCBI Taxonomy" id="55197"/>
    <lineage>
        <taxon>Bacteria</taxon>
        <taxon>Pseudomonadati</taxon>
        <taxon>Bacteroidota</taxon>
        <taxon>Flavobacteriia</taxon>
        <taxon>Flavobacteriales</taxon>
        <taxon>Flavobacteriaceae</taxon>
        <taxon>Flavobacterium</taxon>
    </lineage>
</organism>
<feature type="domain" description="YdhG-like" evidence="1">
    <location>
        <begin position="17"/>
        <end position="107"/>
    </location>
</feature>
<accession>A0A2H3KH33</accession>
<comment type="caution">
    <text evidence="2">The sequence shown here is derived from an EMBL/GenBank/DDBJ whole genome shotgun (WGS) entry which is preliminary data.</text>
</comment>
<gene>
    <name evidence="2" type="ORF">B0A77_11110</name>
</gene>
<dbReference type="Proteomes" id="UP000220828">
    <property type="component" value="Unassembled WGS sequence"/>
</dbReference>
<reference evidence="2 3" key="1">
    <citation type="submission" date="2017-09" db="EMBL/GenBank/DDBJ databases">
        <title>Whole genomes of Flavobacteriaceae.</title>
        <authorList>
            <person name="Stine C."/>
            <person name="Li C."/>
            <person name="Tadesse D."/>
        </authorList>
    </citation>
    <scope>NUCLEOTIDE SEQUENCE [LARGE SCALE GENOMIC DNA]</scope>
    <source>
        <strain evidence="2 3">ATCC 35036</strain>
    </source>
</reference>
<sequence>MNMLEVQDYLSNLPVEKQNVLQNFRIFLQDLLPMASETMAYGIPTFKYEKNIVHYAAFKNHLGFYPSPAVIVHFQDELTAFKTSKGAIQFPFSKEIPLELVKKMVLFRLNQMNIK</sequence>
<evidence type="ECO:0000313" key="3">
    <source>
        <dbReference type="Proteomes" id="UP000220828"/>
    </source>
</evidence>
<protein>
    <recommendedName>
        <fullName evidence="1">YdhG-like domain-containing protein</fullName>
    </recommendedName>
</protein>
<dbReference type="Gene3D" id="3.90.1150.200">
    <property type="match status" value="1"/>
</dbReference>
<dbReference type="InterPro" id="IPR014922">
    <property type="entry name" value="YdhG-like"/>
</dbReference>
<dbReference type="EMBL" id="PCMW01000064">
    <property type="protein sequence ID" value="PDS23278.1"/>
    <property type="molecule type" value="Genomic_DNA"/>
</dbReference>
<proteinExistence type="predicted"/>